<dbReference type="PANTHER" id="PTHR37816:SF2">
    <property type="entry name" value="DNA TOPOLOGY MODULATION PROTEIN FLAR-RELATED PROTEIN"/>
    <property type="match status" value="1"/>
</dbReference>
<dbReference type="STRING" id="633807.BW732_01735"/>
<dbReference type="SUPFAM" id="SSF52540">
    <property type="entry name" value="P-loop containing nucleoside triphosphate hydrolases"/>
    <property type="match status" value="1"/>
</dbReference>
<reference evidence="1 2" key="1">
    <citation type="journal article" date="2010" name="Int. J. Syst. Evol. Microbiol.">
        <title>Vagococcus penaei sp. nov., isolated from spoilage microbiota of cooked shrimp (Penaeus vannamei).</title>
        <authorList>
            <person name="Jaffres E."/>
            <person name="Prevost H."/>
            <person name="Rossero A."/>
            <person name="Joffraud J.J."/>
            <person name="Dousset X."/>
        </authorList>
    </citation>
    <scope>NUCLEOTIDE SEQUENCE [LARGE SCALE GENOMIC DNA]</scope>
    <source>
        <strain evidence="1 2">CD276</strain>
    </source>
</reference>
<dbReference type="OrthoDB" id="1201990at2"/>
<proteinExistence type="predicted"/>
<dbReference type="KEGG" id="vpi:BW732_01735"/>
<dbReference type="PANTHER" id="PTHR37816">
    <property type="entry name" value="YALI0E33011P"/>
    <property type="match status" value="1"/>
</dbReference>
<dbReference type="Gene3D" id="3.40.50.300">
    <property type="entry name" value="P-loop containing nucleotide triphosphate hydrolases"/>
    <property type="match status" value="1"/>
</dbReference>
<sequence length="184" mass="21573">MKIRIIGYAGSGKTSLMKKLEDKYEIPGISLDDFLKIKDKQKRFDRVNETISPLPSWIVEGVQISQWTKSSFEEANLIVLLDYPLYVSQSRVAKRSMSQLLEPGKTLEQRDAIIKRMFKLFKWNRRFKERLPTVKSTLYNYPVTIMILESPEDVGRLYRFLNRNKDNIISTKRKSYTKSVAVKD</sequence>
<keyword evidence="2" id="KW-1185">Reference proteome</keyword>
<gene>
    <name evidence="1" type="ORF">BW732_01735</name>
</gene>
<dbReference type="EMBL" id="CP019609">
    <property type="protein sequence ID" value="AQP53069.1"/>
    <property type="molecule type" value="Genomic_DNA"/>
</dbReference>
<evidence type="ECO:0000313" key="1">
    <source>
        <dbReference type="EMBL" id="AQP53069.1"/>
    </source>
</evidence>
<protein>
    <submittedName>
        <fullName evidence="1">Uncharacterized protein</fullName>
    </submittedName>
</protein>
<dbReference type="InterPro" id="IPR027417">
    <property type="entry name" value="P-loop_NTPase"/>
</dbReference>
<dbReference type="Proteomes" id="UP000188246">
    <property type="component" value="Chromosome"/>
</dbReference>
<name>A0A1Q2D3Y4_9ENTE</name>
<dbReference type="InterPro" id="IPR052922">
    <property type="entry name" value="Cytidylate_Kinase-2"/>
</dbReference>
<accession>A0A1Q2D3Y4</accession>
<dbReference type="AlphaFoldDB" id="A0A1Q2D3Y4"/>
<dbReference type="RefSeq" id="WP_077275167.1">
    <property type="nucleotide sequence ID" value="NZ_CP019609.1"/>
</dbReference>
<organism evidence="1 2">
    <name type="scientific">Vagococcus penaei</name>
    <dbReference type="NCBI Taxonomy" id="633807"/>
    <lineage>
        <taxon>Bacteria</taxon>
        <taxon>Bacillati</taxon>
        <taxon>Bacillota</taxon>
        <taxon>Bacilli</taxon>
        <taxon>Lactobacillales</taxon>
        <taxon>Enterococcaceae</taxon>
        <taxon>Vagococcus</taxon>
    </lineage>
</organism>
<evidence type="ECO:0000313" key="2">
    <source>
        <dbReference type="Proteomes" id="UP000188246"/>
    </source>
</evidence>